<feature type="compositionally biased region" description="Pro residues" evidence="1">
    <location>
        <begin position="9"/>
        <end position="21"/>
    </location>
</feature>
<evidence type="ECO:0000256" key="1">
    <source>
        <dbReference type="SAM" id="MobiDB-lite"/>
    </source>
</evidence>
<feature type="compositionally biased region" description="Low complexity" evidence="1">
    <location>
        <begin position="578"/>
        <end position="591"/>
    </location>
</feature>
<accession>A0A7S1NQN7</accession>
<feature type="compositionally biased region" description="Low complexity" evidence="1">
    <location>
        <begin position="598"/>
        <end position="610"/>
    </location>
</feature>
<gene>
    <name evidence="2" type="ORF">EGYM00392_LOCUS46232</name>
</gene>
<organism evidence="2">
    <name type="scientific">Eutreptiella gymnastica</name>
    <dbReference type="NCBI Taxonomy" id="73025"/>
    <lineage>
        <taxon>Eukaryota</taxon>
        <taxon>Discoba</taxon>
        <taxon>Euglenozoa</taxon>
        <taxon>Euglenida</taxon>
        <taxon>Spirocuta</taxon>
        <taxon>Euglenophyceae</taxon>
        <taxon>Eutreptiales</taxon>
        <taxon>Eutreptiaceae</taxon>
        <taxon>Eutreptiella</taxon>
    </lineage>
</organism>
<feature type="compositionally biased region" description="Polar residues" evidence="1">
    <location>
        <begin position="904"/>
        <end position="915"/>
    </location>
</feature>
<feature type="region of interest" description="Disordered" evidence="1">
    <location>
        <begin position="419"/>
        <end position="463"/>
    </location>
</feature>
<feature type="region of interest" description="Disordered" evidence="1">
    <location>
        <begin position="801"/>
        <end position="915"/>
    </location>
</feature>
<proteinExistence type="predicted"/>
<evidence type="ECO:0000313" key="2">
    <source>
        <dbReference type="EMBL" id="CAD9035078.1"/>
    </source>
</evidence>
<feature type="compositionally biased region" description="Basic residues" evidence="1">
    <location>
        <begin position="815"/>
        <end position="826"/>
    </location>
</feature>
<feature type="region of interest" description="Disordered" evidence="1">
    <location>
        <begin position="554"/>
        <end position="694"/>
    </location>
</feature>
<feature type="region of interest" description="Disordered" evidence="1">
    <location>
        <begin position="1"/>
        <end position="30"/>
    </location>
</feature>
<name>A0A7S1NQN7_9EUGL</name>
<feature type="compositionally biased region" description="Pro residues" evidence="1">
    <location>
        <begin position="611"/>
        <end position="620"/>
    </location>
</feature>
<dbReference type="AlphaFoldDB" id="A0A7S1NQN7"/>
<feature type="compositionally biased region" description="Basic and acidic residues" evidence="1">
    <location>
        <begin position="893"/>
        <end position="903"/>
    </location>
</feature>
<sequence>MPAKTDSDSPPPSPSASPAPDPANKLAKKPPRSQYAQQILCAFDIPGHWKSQEVWKLFMEPKFKIRLLGKIADAWMTKDERAVNYGTKMDYMITNKWDTLLRQKLFTFVKHAAETYVSTGTIEPKTSMQIEVDNALNLRTQVLETLQKGGVDTSWIGQPESKFEEEYNHTHDSYMDSVARSNPVLQCHSIHVRVKKLWRVCMFALCNAKIDDVWSSKAQDINFASYQKITSRLYMHFIPGLGCNRSLEIAKFMWDVDMRTLNQPDEELDKPDKPAGRRLSLLEGEDEDATTTKATKTPKKPGRRKSMCEPGLSQRGFHNLIIDMACSWCSTGTEKEFLAFIKTVQRILVPGDAAGEYQQMKSKLQSVLRSKKRSSMCTSSQASQEINDEIVDVLTQAHDYFGQTEEPRRAEAQMKKLTKLAGPGARPRPRSQTPSPEPAAPNGEAPVHVPNRKPLRVPPPVEEPLVPRHRSLLVDDLESPPAKPVLAIAEPPPKVPQPWTIDVDDPEAPTFNMSVFKIMTKYREPAKLQAPEKPERPWMTQVKAEADVVLHHQNLTLQPPTQQRKTGAASKPHTPTSASPGAQPHAAAAAPNAPPAGFPVASPAPDAAPAGSPPASPDPDAPLSSNLTLQPASALDTVPGPNNKSGPAVATARDQRSSPVSPTLLPAQGLVIHTLPPSPRHTATRPDEPQEPESPDVAFMVRSFCKEMLDDECIPAPEPEPVYYVASDTQVQVQAPEDETAVVVEVPQYNDCDPQDMLSSPYNHDVVDYLEQLKEQLEKEILNVQFSREMDPDWQNDRFAYAAGGPAGATSARMHSARSRSARTARRPMYSAQYSHQGHHDLPSGRCSSVGGASWRADTVRSTWPGPGGDDTSSDGFAAGSAQYVARTRRRKWDGPSRLHEPTKTQGQPPAPTGRTSIEQSILLRHMKMVHPESDRAMPGKALKSLLAFVDSEVLPQKEQARIFSLHSHNL</sequence>
<feature type="region of interest" description="Disordered" evidence="1">
    <location>
        <begin position="264"/>
        <end position="309"/>
    </location>
</feature>
<reference evidence="2" key="1">
    <citation type="submission" date="2021-01" db="EMBL/GenBank/DDBJ databases">
        <authorList>
            <person name="Corre E."/>
            <person name="Pelletier E."/>
            <person name="Niang G."/>
            <person name="Scheremetjew M."/>
            <person name="Finn R."/>
            <person name="Kale V."/>
            <person name="Holt S."/>
            <person name="Cochrane G."/>
            <person name="Meng A."/>
            <person name="Brown T."/>
            <person name="Cohen L."/>
        </authorList>
    </citation>
    <scope>NUCLEOTIDE SEQUENCE</scope>
    <source>
        <strain evidence="2">NIES-381</strain>
    </source>
</reference>
<feature type="compositionally biased region" description="Polar residues" evidence="1">
    <location>
        <begin position="554"/>
        <end position="565"/>
    </location>
</feature>
<dbReference type="EMBL" id="HBGA01125204">
    <property type="protein sequence ID" value="CAD9035078.1"/>
    <property type="molecule type" value="Transcribed_RNA"/>
</dbReference>
<feature type="compositionally biased region" description="Basic residues" evidence="1">
    <location>
        <begin position="296"/>
        <end position="305"/>
    </location>
</feature>
<protein>
    <submittedName>
        <fullName evidence="2">Uncharacterized protein</fullName>
    </submittedName>
</protein>